<reference evidence="2 4" key="2">
    <citation type="submission" date="2020-05" db="EMBL/GenBank/DDBJ databases">
        <authorList>
            <person name="Zhang R."/>
        </authorList>
    </citation>
    <scope>NUCLEOTIDE SEQUENCE [LARGE SCALE GENOMIC DNA]</scope>
    <source>
        <strain evidence="2 4">DSM 28986</strain>
    </source>
</reference>
<evidence type="ECO:0000313" key="4">
    <source>
        <dbReference type="Proteomes" id="UP000546917"/>
    </source>
</evidence>
<protein>
    <submittedName>
        <fullName evidence="2">ACT domain-containing protein</fullName>
    </submittedName>
</protein>
<dbReference type="Proteomes" id="UP000546917">
    <property type="component" value="Unassembled WGS sequence"/>
</dbReference>
<dbReference type="EMBL" id="JABGBP010000112">
    <property type="protein sequence ID" value="NOL59898.1"/>
    <property type="molecule type" value="Genomic_DNA"/>
</dbReference>
<name>A0A1V0N2F5_9ARCH</name>
<evidence type="ECO:0000313" key="3">
    <source>
        <dbReference type="Proteomes" id="UP000192050"/>
    </source>
</evidence>
<keyword evidence="3" id="KW-1185">Reference proteome</keyword>
<dbReference type="OrthoDB" id="56528at2157"/>
<reference evidence="1 3" key="1">
    <citation type="submission" date="2011-10" db="EMBL/GenBank/DDBJ databases">
        <title>Metabolic and evolutionary patterns in the extreme acidophile Ferroplasma acidiphilum.</title>
        <authorList>
            <person name="Golyshina O.V."/>
            <person name="Kozyavkin S.A."/>
            <person name="Tatusov R.L."/>
            <person name="Slesarev A.I."/>
            <person name="Golyshin P.N."/>
        </authorList>
    </citation>
    <scope>NUCLEOTIDE SEQUENCE [LARGE SCALE GENOMIC DNA]</scope>
    <source>
        <strain evidence="1">Berkeley</strain>
        <strain evidence="3">Y</strain>
    </source>
</reference>
<evidence type="ECO:0000313" key="1">
    <source>
        <dbReference type="EMBL" id="ARD84289.1"/>
    </source>
</evidence>
<dbReference type="EMBL" id="CP015363">
    <property type="protein sequence ID" value="ARD84289.1"/>
    <property type="molecule type" value="Genomic_DNA"/>
</dbReference>
<dbReference type="KEGG" id="fai:FAD_0368"/>
<dbReference type="AlphaFoldDB" id="A0A1V0N2F5"/>
<gene>
    <name evidence="1" type="ORF">FAD_0368</name>
    <name evidence="2" type="ORF">HLB00_03495</name>
</gene>
<evidence type="ECO:0000313" key="2">
    <source>
        <dbReference type="EMBL" id="NOL59898.1"/>
    </source>
</evidence>
<dbReference type="Proteomes" id="UP000192050">
    <property type="component" value="Chromosome"/>
</dbReference>
<sequence>MVNTAEIVRKYIDGNPDLKDYLNRGIINISALSREIMANTGIEDFDATMAALKRYRSNGQAVYNSEILDRSNLEMSSNISLIVIKKSYESLKIITGIIGNLKKLNSINLVETKNSFSLIGDNETIKGFSNFFSDEQIIEHKKDLGQLSIISPEEIEKTKGYINFITMLLYRAGINILQIISFYSDTIIILEEKDLTDAFKIISAKMIER</sequence>
<dbReference type="STRING" id="74969.FAD_0368"/>
<organism evidence="1 3">
    <name type="scientific">Ferroplasma acidiphilum</name>
    <dbReference type="NCBI Taxonomy" id="74969"/>
    <lineage>
        <taxon>Archaea</taxon>
        <taxon>Methanobacteriati</taxon>
        <taxon>Thermoplasmatota</taxon>
        <taxon>Thermoplasmata</taxon>
        <taxon>Thermoplasmatales</taxon>
        <taxon>Ferroplasmaceae</taxon>
        <taxon>Ferroplasma</taxon>
    </lineage>
</organism>
<dbReference type="RefSeq" id="WP_009887388.1">
    <property type="nucleotide sequence ID" value="NZ_CP015363.1"/>
</dbReference>
<proteinExistence type="predicted"/>
<dbReference type="GeneID" id="16025534"/>
<accession>A0A1V0N2F5</accession>